<feature type="compositionally biased region" description="Low complexity" evidence="6">
    <location>
        <begin position="140"/>
        <end position="168"/>
    </location>
</feature>
<comment type="similarity">
    <text evidence="5">Belongs to the class I-like SAM-binding methyltransferase superfamily. EFM4 family.</text>
</comment>
<dbReference type="SUPFAM" id="SSF53335">
    <property type="entry name" value="S-adenosyl-L-methionine-dependent methyltransferases"/>
    <property type="match status" value="1"/>
</dbReference>
<dbReference type="InterPro" id="IPR029063">
    <property type="entry name" value="SAM-dependent_MTases_sf"/>
</dbReference>
<feature type="compositionally biased region" description="Polar residues" evidence="6">
    <location>
        <begin position="490"/>
        <end position="504"/>
    </location>
</feature>
<feature type="compositionally biased region" description="Basic and acidic residues" evidence="6">
    <location>
        <begin position="980"/>
        <end position="1000"/>
    </location>
</feature>
<feature type="region of interest" description="Disordered" evidence="6">
    <location>
        <begin position="635"/>
        <end position="670"/>
    </location>
</feature>
<feature type="region of interest" description="Disordered" evidence="6">
    <location>
        <begin position="1"/>
        <end position="510"/>
    </location>
</feature>
<feature type="compositionally biased region" description="Basic and acidic residues" evidence="6">
    <location>
        <begin position="704"/>
        <end position="713"/>
    </location>
</feature>
<dbReference type="GO" id="GO:0016279">
    <property type="term" value="F:protein-lysine N-methyltransferase activity"/>
    <property type="evidence" value="ECO:0007669"/>
    <property type="project" value="UniProtKB-UniRule"/>
</dbReference>
<feature type="region of interest" description="Disordered" evidence="6">
    <location>
        <begin position="966"/>
        <end position="1008"/>
    </location>
</feature>
<feature type="region of interest" description="Disordered" evidence="6">
    <location>
        <begin position="1123"/>
        <end position="1152"/>
    </location>
</feature>
<accession>A0AAW0R3I5</accession>
<feature type="region of interest" description="Disordered" evidence="6">
    <location>
        <begin position="560"/>
        <end position="610"/>
    </location>
</feature>
<feature type="compositionally biased region" description="Low complexity" evidence="6">
    <location>
        <begin position="272"/>
        <end position="283"/>
    </location>
</feature>
<feature type="compositionally biased region" description="Low complexity" evidence="6">
    <location>
        <begin position="295"/>
        <end position="323"/>
    </location>
</feature>
<gene>
    <name evidence="5" type="primary">EFM4</name>
    <name evidence="8" type="ORF">PG999_003369</name>
</gene>
<feature type="compositionally biased region" description="Polar residues" evidence="6">
    <location>
        <begin position="635"/>
        <end position="647"/>
    </location>
</feature>
<dbReference type="GO" id="GO:0032259">
    <property type="term" value="P:methylation"/>
    <property type="evidence" value="ECO:0007669"/>
    <property type="project" value="UniProtKB-KW"/>
</dbReference>
<organism evidence="8 9">
    <name type="scientific">Apiospora kogelbergensis</name>
    <dbReference type="NCBI Taxonomy" id="1337665"/>
    <lineage>
        <taxon>Eukaryota</taxon>
        <taxon>Fungi</taxon>
        <taxon>Dikarya</taxon>
        <taxon>Ascomycota</taxon>
        <taxon>Pezizomycotina</taxon>
        <taxon>Sordariomycetes</taxon>
        <taxon>Xylariomycetidae</taxon>
        <taxon>Amphisphaeriales</taxon>
        <taxon>Apiosporaceae</taxon>
        <taxon>Apiospora</taxon>
    </lineage>
</organism>
<feature type="compositionally biased region" description="Low complexity" evidence="6">
    <location>
        <begin position="22"/>
        <end position="40"/>
    </location>
</feature>
<evidence type="ECO:0000256" key="4">
    <source>
        <dbReference type="ARBA" id="ARBA00022691"/>
    </source>
</evidence>
<feature type="domain" description="Methyltransferase" evidence="7">
    <location>
        <begin position="1074"/>
        <end position="1137"/>
    </location>
</feature>
<dbReference type="EMBL" id="JAQQWP010000003">
    <property type="protein sequence ID" value="KAK8123451.1"/>
    <property type="molecule type" value="Genomic_DNA"/>
</dbReference>
<evidence type="ECO:0000259" key="7">
    <source>
        <dbReference type="Pfam" id="PF13847"/>
    </source>
</evidence>
<reference evidence="8 9" key="1">
    <citation type="submission" date="2023-01" db="EMBL/GenBank/DDBJ databases">
        <title>Analysis of 21 Apiospora genomes using comparative genomics revels a genus with tremendous synthesis potential of carbohydrate active enzymes and secondary metabolites.</title>
        <authorList>
            <person name="Sorensen T."/>
        </authorList>
    </citation>
    <scope>NUCLEOTIDE SEQUENCE [LARGE SCALE GENOMIC DNA]</scope>
    <source>
        <strain evidence="8 9">CBS 117206</strain>
    </source>
</reference>
<keyword evidence="2 5" id="KW-0489">Methyltransferase</keyword>
<evidence type="ECO:0000256" key="2">
    <source>
        <dbReference type="ARBA" id="ARBA00022603"/>
    </source>
</evidence>
<dbReference type="GO" id="GO:0005737">
    <property type="term" value="C:cytoplasm"/>
    <property type="evidence" value="ECO:0007669"/>
    <property type="project" value="UniProtKB-SubCell"/>
</dbReference>
<keyword evidence="5" id="KW-0813">Transport</keyword>
<feature type="compositionally biased region" description="Polar residues" evidence="6">
    <location>
        <begin position="220"/>
        <end position="251"/>
    </location>
</feature>
<name>A0AAW0R3I5_9PEZI</name>
<proteinExistence type="inferred from homology"/>
<feature type="compositionally biased region" description="Acidic residues" evidence="6">
    <location>
        <begin position="1132"/>
        <end position="1146"/>
    </location>
</feature>
<evidence type="ECO:0000313" key="9">
    <source>
        <dbReference type="Proteomes" id="UP001392437"/>
    </source>
</evidence>
<dbReference type="PANTHER" id="PTHR12843">
    <property type="entry name" value="PROTEIN-LYSINE N-METHYLTRANSFERASE METTL10"/>
    <property type="match status" value="1"/>
</dbReference>
<feature type="region of interest" description="Disordered" evidence="6">
    <location>
        <begin position="688"/>
        <end position="713"/>
    </location>
</feature>
<protein>
    <recommendedName>
        <fullName evidence="5">Protein-lysine N-methyltransferase EFM4</fullName>
        <ecNumber evidence="5">2.1.1.-</ecNumber>
    </recommendedName>
    <alternativeName>
        <fullName evidence="5">Elongation factor methyltransferase 4</fullName>
    </alternativeName>
</protein>
<feature type="compositionally biased region" description="Low complexity" evidence="6">
    <location>
        <begin position="341"/>
        <end position="357"/>
    </location>
</feature>
<dbReference type="InterPro" id="IPR026635">
    <property type="entry name" value="Efm4/METTL10"/>
</dbReference>
<evidence type="ECO:0000313" key="8">
    <source>
        <dbReference type="EMBL" id="KAK8123451.1"/>
    </source>
</evidence>
<dbReference type="Pfam" id="PF13847">
    <property type="entry name" value="Methyltransf_31"/>
    <property type="match status" value="1"/>
</dbReference>
<dbReference type="Gene3D" id="3.40.50.150">
    <property type="entry name" value="Vaccinia Virus protein VP39"/>
    <property type="match status" value="1"/>
</dbReference>
<sequence length="1307" mass="144462">MPSFGRLGKQSNRSQHNLAAEQQQLQLQQQQQQQQQQLQQQPPPPPPLSTLVTSSSGTGSLTGSAHTPPSASSTALSSSDSFHPQQDSRLVQQQQQQLRIQQQQQQHQFQRHQQEQPLLQHQLPQFQQQHQQGPPPPLVPQQGQSQSFLGGNNNNSSSSPGQSTPSNPIALTSNHPAAGHTSDPANNSAAFNNNISIHNHHQQQQQQQQQQFAPGPLPKPQNSQDFSEQVSRSQSTRYPQQVSTPIQTQLQFAAASSADDLPQTLSSPIVSQGQPLGQPLAGQYPRQQHQHQHQHQQSVAAPIQLQHHQQPQQQQQQQEPAAPTEAKRSARKLIKKIVAASSRSSNSNNNNSNSSSSSDHHSYHQHQGSYDSSPSLGRRSSKRISNTFPPSIRTAGVSQGSLESQQPSDWPPPDQQQPPPPPPKQQPQQPPPSSGHQPVNPSPLSQGGGDSEQGYNRDHNNIAISPERQSAGAGAGANNQEPRPHPHQATIRQVPTDQDSTPYSANEDIAYQHQLRAQQLLQQAQAQAQAQAHVQADQQQQQSPQQQLYGRVVVDPAQDQYHHQYSPPPGQVQYQQGNPPPLYTTHLGAETQNPNPETVSQLSHDSPLTDADARSSVIFSEQHTPALNYAQLDQRQTQPYVSSSPASQPDVMPPPPGPNVGSLPPTPGVSANAQVYRASNVPERQQLDNAGAEGGRNSPQPSNTERESDPEKQFKDLLTKYKNVKRLYFDGKSQIEQLNGQVEQLQNAVANQRISQSRTALDDNEYQTRFNRLNGAINNLSFNIRKDWKTVPGWIEKYVSAEAIKTGKQEMTAVGRAVIIRWVVDEIFNKCFHPALGIELSQHLKRIEQNIRRFSYTLSAAEEYEALTSKVVSWRMATLEGLQQALNSPESADHRQDFTTLTSTNLTAHLYQHMVEPPPAGVDGSVAMIAELAVGIAANLSLESRDVALVLPLPGDVIKADFMETEKQALPLPDPEEGEEGGKDMEKAAKREKTKSDKRTKMAAKPAHLEPSELGTKEYWDNLYTNELSNHAHDPADTGTNWFEDSDAQEKVLEFLSDFLPAEGGQETTTAKTRTSFLDLGTGNGDMLFGLRDAGWTGPMLGVDYSERSVEFARRIEDARRKGLTPRHTFDSDDESDDEEQQEEEKEQATTEDIAAIDFQIHDILTPSQPLAAQSPHGGQGWDVVLDKGTFDAISLSSETDPTTGRRVSESYRARVLPLVREGGLFLVTSCNWTEDELHKWFAGEQQQGQEQEQGAEAEEERRWRFQQVGRVEYPSFSFGGVKGSTISSVFSERRRGLHDDSLDALS</sequence>
<dbReference type="GO" id="GO:0016192">
    <property type="term" value="P:vesicle-mediated transport"/>
    <property type="evidence" value="ECO:0007669"/>
    <property type="project" value="UniProtKB-UniRule"/>
</dbReference>
<keyword evidence="3 5" id="KW-0808">Transferase</keyword>
<feature type="compositionally biased region" description="Polar residues" evidence="6">
    <location>
        <begin position="590"/>
        <end position="606"/>
    </location>
</feature>
<keyword evidence="9" id="KW-1185">Reference proteome</keyword>
<evidence type="ECO:0000256" key="6">
    <source>
        <dbReference type="SAM" id="MobiDB-lite"/>
    </source>
</evidence>
<feature type="compositionally biased region" description="Low complexity" evidence="6">
    <location>
        <begin position="185"/>
        <end position="211"/>
    </location>
</feature>
<dbReference type="EC" id="2.1.1.-" evidence="5"/>
<feature type="compositionally biased region" description="Low complexity" evidence="6">
    <location>
        <begin position="115"/>
        <end position="132"/>
    </location>
</feature>
<dbReference type="PANTHER" id="PTHR12843:SF5">
    <property type="entry name" value="EEF1A LYSINE METHYLTRANSFERASE 2"/>
    <property type="match status" value="1"/>
</dbReference>
<keyword evidence="4 5" id="KW-0949">S-adenosyl-L-methionine</keyword>
<evidence type="ECO:0000256" key="3">
    <source>
        <dbReference type="ARBA" id="ARBA00022679"/>
    </source>
</evidence>
<comment type="function">
    <text evidence="5">S-adenosyl-L-methionine-dependent protein-lysine N-methyltransferase that mono- and dimethylates elongation factor 1-alpha at 'Lys-316'. May play a role in intracellular transport.</text>
</comment>
<dbReference type="HAMAP" id="MF_03188">
    <property type="entry name" value="Methyltr_EFM4"/>
    <property type="match status" value="1"/>
</dbReference>
<evidence type="ECO:0000256" key="5">
    <source>
        <dbReference type="HAMAP-Rule" id="MF_03188"/>
    </source>
</evidence>
<keyword evidence="1 5" id="KW-0963">Cytoplasm</keyword>
<dbReference type="Proteomes" id="UP001392437">
    <property type="component" value="Unassembled WGS sequence"/>
</dbReference>
<comment type="caution">
    <text evidence="8">The sequence shown here is derived from an EMBL/GenBank/DDBJ whole genome shotgun (WGS) entry which is preliminary data.</text>
</comment>
<comment type="subcellular location">
    <subcellularLocation>
        <location evidence="5">Cytoplasm</location>
    </subcellularLocation>
</comment>
<evidence type="ECO:0000256" key="1">
    <source>
        <dbReference type="ARBA" id="ARBA00022490"/>
    </source>
</evidence>
<dbReference type="InterPro" id="IPR025714">
    <property type="entry name" value="Methyltranfer_dom"/>
</dbReference>
<feature type="compositionally biased region" description="Pro residues" evidence="6">
    <location>
        <begin position="409"/>
        <end position="433"/>
    </location>
</feature>
<feature type="compositionally biased region" description="Polar residues" evidence="6">
    <location>
        <begin position="9"/>
        <end position="21"/>
    </location>
</feature>
<feature type="compositionally biased region" description="Low complexity" evidence="6">
    <location>
        <begin position="49"/>
        <end position="108"/>
    </location>
</feature>